<evidence type="ECO:0000256" key="6">
    <source>
        <dbReference type="SAM" id="MobiDB-lite"/>
    </source>
</evidence>
<proteinExistence type="predicted"/>
<evidence type="ECO:0000256" key="3">
    <source>
        <dbReference type="ARBA" id="ARBA00022824"/>
    </source>
</evidence>
<gene>
    <name evidence="9" type="ORF">HOO65_050684</name>
</gene>
<protein>
    <submittedName>
        <fullName evidence="9">Endoplasmic reticulum-based factor for assembly of V-ATPase</fullName>
    </submittedName>
</protein>
<dbReference type="Pfam" id="PF11712">
    <property type="entry name" value="Vma12"/>
    <property type="match status" value="1"/>
</dbReference>
<dbReference type="RefSeq" id="XP_070858743.1">
    <property type="nucleotide sequence ID" value="XM_071003242.1"/>
</dbReference>
<feature type="region of interest" description="Disordered" evidence="6">
    <location>
        <begin position="487"/>
        <end position="507"/>
    </location>
</feature>
<name>A0ABR4MH14_9PEZI</name>
<feature type="transmembrane region" description="Helical" evidence="7">
    <location>
        <begin position="191"/>
        <end position="214"/>
    </location>
</feature>
<keyword evidence="4 7" id="KW-1133">Transmembrane helix</keyword>
<evidence type="ECO:0000256" key="4">
    <source>
        <dbReference type="ARBA" id="ARBA00022989"/>
    </source>
</evidence>
<feature type="domain" description="N-acetyltransferase ESCO zinc-finger" evidence="8">
    <location>
        <begin position="447"/>
        <end position="484"/>
    </location>
</feature>
<evidence type="ECO:0000256" key="2">
    <source>
        <dbReference type="ARBA" id="ARBA00022692"/>
    </source>
</evidence>
<dbReference type="Proteomes" id="UP001610728">
    <property type="component" value="Unassembled WGS sequence"/>
</dbReference>
<dbReference type="PANTHER" id="PTHR31394">
    <property type="entry name" value="TRANSMEMBRANE PROTEIN 199"/>
    <property type="match status" value="1"/>
</dbReference>
<feature type="compositionally biased region" description="Polar residues" evidence="6">
    <location>
        <begin position="344"/>
        <end position="362"/>
    </location>
</feature>
<evidence type="ECO:0000313" key="9">
    <source>
        <dbReference type="EMBL" id="KAL2887563.1"/>
    </source>
</evidence>
<reference evidence="9 10" key="1">
    <citation type="submission" date="2020-05" db="EMBL/GenBank/DDBJ databases">
        <title>Ceratocystis lukuohia genome.</title>
        <authorList>
            <person name="Harrington T.C."/>
            <person name="Kim K."/>
            <person name="Mayers C.G."/>
        </authorList>
    </citation>
    <scope>NUCLEOTIDE SEQUENCE [LARGE SCALE GENOMIC DNA]</scope>
    <source>
        <strain evidence="9 10">C4212</strain>
    </source>
</reference>
<feature type="region of interest" description="Disordered" evidence="6">
    <location>
        <begin position="261"/>
        <end position="442"/>
    </location>
</feature>
<evidence type="ECO:0000256" key="7">
    <source>
        <dbReference type="SAM" id="Phobius"/>
    </source>
</evidence>
<feature type="compositionally biased region" description="Polar residues" evidence="6">
    <location>
        <begin position="311"/>
        <end position="324"/>
    </location>
</feature>
<dbReference type="PANTHER" id="PTHR31394:SF1">
    <property type="entry name" value="TRANSMEMBRANE PROTEIN 199"/>
    <property type="match status" value="1"/>
</dbReference>
<sequence length="507" mass="55696">MVLLTITPTIVEALEKLPLKEQKEVQTNNNTTESAVLLQPDITSPTEGQPITHQQVLKLWEEISGHGITGFSLEKLLQGSRVYIPPPPPKPEQSPEFKALMERLRQEEEERKYQRMTNPSKIAAFSNQSPNAVAFAEVNRPRNEDIGNDEEDTYEEVQRQLMLIVNFLISIAGVAATLWIVARWWSTPARLALSMGGAIVVAITEVAVYAAFVWRVDKSEKKSKKSDQRKKEVRSITQTWTIGQKGVEDSDNYDKQAIAEQTKERARPARTYGKRTASDVSSHHACSKKQRSSPPPASVLDPDELPPLPKCNSTAPSASGTPVSESIKGPTKASILGYFKPVQRHSSPGFNGNVAPSTTPKNPISEPNEGSYTVDDDNDIASSPPAYSSLPKPKAPGRSYRRLRLKPIAFDATRKTTSSPASSPSIERKGSEATKAKTNSAPSSVVQTTLNLTNKPAFNECSVCGVVYNPLHPPDVKFHSKVHAAATRSRNRVQKLELKSESVSDED</sequence>
<feature type="transmembrane region" description="Helical" evidence="7">
    <location>
        <begin position="163"/>
        <end position="185"/>
    </location>
</feature>
<organism evidence="9 10">
    <name type="scientific">Ceratocystis lukuohia</name>
    <dbReference type="NCBI Taxonomy" id="2019550"/>
    <lineage>
        <taxon>Eukaryota</taxon>
        <taxon>Fungi</taxon>
        <taxon>Dikarya</taxon>
        <taxon>Ascomycota</taxon>
        <taxon>Pezizomycotina</taxon>
        <taxon>Sordariomycetes</taxon>
        <taxon>Hypocreomycetidae</taxon>
        <taxon>Microascales</taxon>
        <taxon>Ceratocystidaceae</taxon>
        <taxon>Ceratocystis</taxon>
    </lineage>
</organism>
<dbReference type="Pfam" id="PF13878">
    <property type="entry name" value="zf-C2H2_3"/>
    <property type="match status" value="1"/>
</dbReference>
<keyword evidence="3" id="KW-0256">Endoplasmic reticulum</keyword>
<keyword evidence="10" id="KW-1185">Reference proteome</keyword>
<feature type="compositionally biased region" description="Basic and acidic residues" evidence="6">
    <location>
        <begin position="426"/>
        <end position="435"/>
    </location>
</feature>
<dbReference type="InterPro" id="IPR028005">
    <property type="entry name" value="AcTrfase_ESCO_Znf_dom"/>
</dbReference>
<keyword evidence="5 7" id="KW-0472">Membrane</keyword>
<comment type="caution">
    <text evidence="9">The sequence shown here is derived from an EMBL/GenBank/DDBJ whole genome shotgun (WGS) entry which is preliminary data.</text>
</comment>
<feature type="compositionally biased region" description="Polar residues" evidence="6">
    <location>
        <begin position="415"/>
        <end position="425"/>
    </location>
</feature>
<evidence type="ECO:0000313" key="10">
    <source>
        <dbReference type="Proteomes" id="UP001610728"/>
    </source>
</evidence>
<accession>A0ABR4MH14</accession>
<dbReference type="GeneID" id="98119296"/>
<dbReference type="EMBL" id="JABSNW010000005">
    <property type="protein sequence ID" value="KAL2887563.1"/>
    <property type="molecule type" value="Genomic_DNA"/>
</dbReference>
<dbReference type="InterPro" id="IPR021013">
    <property type="entry name" value="ATPase_Vma12"/>
</dbReference>
<evidence type="ECO:0000259" key="8">
    <source>
        <dbReference type="Pfam" id="PF13878"/>
    </source>
</evidence>
<comment type="subcellular location">
    <subcellularLocation>
        <location evidence="1">Endoplasmic reticulum membrane</location>
        <topology evidence="1">Multi-pass membrane protein</topology>
    </subcellularLocation>
</comment>
<evidence type="ECO:0000256" key="5">
    <source>
        <dbReference type="ARBA" id="ARBA00023136"/>
    </source>
</evidence>
<feature type="compositionally biased region" description="Basic and acidic residues" evidence="6">
    <location>
        <begin position="494"/>
        <end position="507"/>
    </location>
</feature>
<keyword evidence="2 7" id="KW-0812">Transmembrane</keyword>
<evidence type="ECO:0000256" key="1">
    <source>
        <dbReference type="ARBA" id="ARBA00004477"/>
    </source>
</evidence>